<proteinExistence type="predicted"/>
<evidence type="ECO:0000256" key="1">
    <source>
        <dbReference type="SAM" id="MobiDB-lite"/>
    </source>
</evidence>
<feature type="non-terminal residue" evidence="2">
    <location>
        <position position="1"/>
    </location>
</feature>
<dbReference type="Proteomes" id="UP000004848">
    <property type="component" value="Unassembled WGS sequence"/>
</dbReference>
<feature type="compositionally biased region" description="Basic residues" evidence="1">
    <location>
        <begin position="1"/>
        <end position="11"/>
    </location>
</feature>
<comment type="caution">
    <text evidence="2">The sequence shown here is derived from an EMBL/GenBank/DDBJ whole genome shotgun (WGS) entry which is preliminary data.</text>
</comment>
<organism evidence="2 3">
    <name type="scientific">Roseibium aggregatum (strain ATCC 25650 / DSM 13394 / JCM 20685 / NBRC 16684 / NCIMB 2208 / IAM 12614 / B1)</name>
    <name type="common">Stappia aggregata</name>
    <dbReference type="NCBI Taxonomy" id="384765"/>
    <lineage>
        <taxon>Bacteria</taxon>
        <taxon>Pseudomonadati</taxon>
        <taxon>Pseudomonadota</taxon>
        <taxon>Alphaproteobacteria</taxon>
        <taxon>Hyphomicrobiales</taxon>
        <taxon>Stappiaceae</taxon>
        <taxon>Roseibium</taxon>
    </lineage>
</organism>
<reference evidence="2 3" key="1">
    <citation type="submission" date="2006-05" db="EMBL/GenBank/DDBJ databases">
        <authorList>
            <person name="King G."/>
            <person name="Ferriera S."/>
            <person name="Johnson J."/>
            <person name="Kravitz S."/>
            <person name="Beeson K."/>
            <person name="Sutton G."/>
            <person name="Rogers Y.-H."/>
            <person name="Friedman R."/>
            <person name="Frazier M."/>
            <person name="Venter J.C."/>
        </authorList>
    </citation>
    <scope>NUCLEOTIDE SEQUENCE [LARGE SCALE GENOMIC DNA]</scope>
    <source>
        <strain evidence="3">ATCC 25650 / DSM 13394 / JCM 20685 / NBRC 16684 / NCIMB 2208 / IAM 12614 / B1</strain>
    </source>
</reference>
<dbReference type="EMBL" id="AAUW01000014">
    <property type="protein sequence ID" value="EAV42430.1"/>
    <property type="molecule type" value="Genomic_DNA"/>
</dbReference>
<dbReference type="RefSeq" id="WP_006936914.1">
    <property type="nucleotide sequence ID" value="NZ_AAUW01000014.1"/>
</dbReference>
<feature type="compositionally biased region" description="Polar residues" evidence="1">
    <location>
        <begin position="12"/>
        <end position="25"/>
    </location>
</feature>
<protein>
    <submittedName>
        <fullName evidence="2">Uncharacterized protein</fullName>
    </submittedName>
</protein>
<dbReference type="AlphaFoldDB" id="A0NXA3"/>
<evidence type="ECO:0000313" key="3">
    <source>
        <dbReference type="Proteomes" id="UP000004848"/>
    </source>
</evidence>
<gene>
    <name evidence="2" type="ORF">SIAM614_27722</name>
</gene>
<sequence length="79" mass="8432">AATAAKPHRCKVTSSRTVPEGQTKSGARKGAAFVRSVATKIAAIPPDAGNSKDLRLQNCRKIARKFAKIETTDSLDLRP</sequence>
<name>A0NXA3_ROSAI</name>
<evidence type="ECO:0000313" key="2">
    <source>
        <dbReference type="EMBL" id="EAV42430.1"/>
    </source>
</evidence>
<accession>A0NXA3</accession>
<feature type="region of interest" description="Disordered" evidence="1">
    <location>
        <begin position="1"/>
        <end position="29"/>
    </location>
</feature>
<dbReference type="GeneID" id="68850521"/>